<keyword evidence="2" id="KW-1133">Transmembrane helix</keyword>
<keyword evidence="2" id="KW-0472">Membrane</keyword>
<feature type="transmembrane region" description="Helical" evidence="2">
    <location>
        <begin position="75"/>
        <end position="96"/>
    </location>
</feature>
<dbReference type="Proteomes" id="UP000016934">
    <property type="component" value="Unassembled WGS sequence"/>
</dbReference>
<feature type="transmembrane region" description="Helical" evidence="2">
    <location>
        <begin position="261"/>
        <end position="283"/>
    </location>
</feature>
<dbReference type="KEGG" id="bsc:COCSADRAFT_27269"/>
<feature type="transmembrane region" description="Helical" evidence="2">
    <location>
        <begin position="186"/>
        <end position="203"/>
    </location>
</feature>
<proteinExistence type="predicted"/>
<dbReference type="EMBL" id="KB445645">
    <property type="protein sequence ID" value="EMD62768.1"/>
    <property type="molecule type" value="Genomic_DNA"/>
</dbReference>
<evidence type="ECO:0000313" key="4">
    <source>
        <dbReference type="Proteomes" id="UP000016934"/>
    </source>
</evidence>
<keyword evidence="4" id="KW-1185">Reference proteome</keyword>
<feature type="transmembrane region" description="Helical" evidence="2">
    <location>
        <begin position="364"/>
        <end position="381"/>
    </location>
</feature>
<feature type="transmembrane region" description="Helical" evidence="2">
    <location>
        <begin position="223"/>
        <end position="240"/>
    </location>
</feature>
<keyword evidence="2" id="KW-0812">Transmembrane</keyword>
<organism evidence="3 4">
    <name type="scientific">Cochliobolus sativus (strain ND90Pr / ATCC 201652)</name>
    <name type="common">Common root rot and spot blotch fungus</name>
    <name type="synonym">Bipolaris sorokiniana</name>
    <dbReference type="NCBI Taxonomy" id="665912"/>
    <lineage>
        <taxon>Eukaryota</taxon>
        <taxon>Fungi</taxon>
        <taxon>Dikarya</taxon>
        <taxon>Ascomycota</taxon>
        <taxon>Pezizomycotina</taxon>
        <taxon>Dothideomycetes</taxon>
        <taxon>Pleosporomycetidae</taxon>
        <taxon>Pleosporales</taxon>
        <taxon>Pleosporineae</taxon>
        <taxon>Pleosporaceae</taxon>
        <taxon>Bipolaris</taxon>
    </lineage>
</organism>
<dbReference type="OrthoDB" id="3689483at2759"/>
<dbReference type="GeneID" id="19135647"/>
<name>M2S6J4_COCSN</name>
<dbReference type="AlphaFoldDB" id="M2S6J4"/>
<evidence type="ECO:0000256" key="2">
    <source>
        <dbReference type="SAM" id="Phobius"/>
    </source>
</evidence>
<dbReference type="HOGENOM" id="CLU_721920_0_0_1"/>
<evidence type="ECO:0000256" key="1">
    <source>
        <dbReference type="SAM" id="MobiDB-lite"/>
    </source>
</evidence>
<reference evidence="4" key="2">
    <citation type="journal article" date="2013" name="PLoS Genet.">
        <title>Comparative genome structure, secondary metabolite, and effector coding capacity across Cochliobolus pathogens.</title>
        <authorList>
            <person name="Condon B.J."/>
            <person name="Leng Y."/>
            <person name="Wu D."/>
            <person name="Bushley K.E."/>
            <person name="Ohm R.A."/>
            <person name="Otillar R."/>
            <person name="Martin J."/>
            <person name="Schackwitz W."/>
            <person name="Grimwood J."/>
            <person name="MohdZainudin N."/>
            <person name="Xue C."/>
            <person name="Wang R."/>
            <person name="Manning V.A."/>
            <person name="Dhillon B."/>
            <person name="Tu Z.J."/>
            <person name="Steffenson B.J."/>
            <person name="Salamov A."/>
            <person name="Sun H."/>
            <person name="Lowry S."/>
            <person name="LaButti K."/>
            <person name="Han J."/>
            <person name="Copeland A."/>
            <person name="Lindquist E."/>
            <person name="Barry K."/>
            <person name="Schmutz J."/>
            <person name="Baker S.E."/>
            <person name="Ciuffetti L.M."/>
            <person name="Grigoriev I.V."/>
            <person name="Zhong S."/>
            <person name="Turgeon B.G."/>
        </authorList>
    </citation>
    <scope>NUCLEOTIDE SEQUENCE [LARGE SCALE GENOMIC DNA]</scope>
    <source>
        <strain evidence="4">ND90Pr / ATCC 201652</strain>
    </source>
</reference>
<dbReference type="RefSeq" id="XP_007700934.1">
    <property type="nucleotide sequence ID" value="XM_007702744.1"/>
</dbReference>
<feature type="transmembrane region" description="Helical" evidence="2">
    <location>
        <begin position="144"/>
        <end position="166"/>
    </location>
</feature>
<dbReference type="OMA" id="SKRYNTH"/>
<accession>M2S6J4</accession>
<sequence>MSNQPESRSRSRFRYESPPPTRTVTHQLKQLRRHAMWALEDMFHETSTIHRVLLSYTVAVSMVVEYLRLDDADSLLSISLGVVRLAVVIDCILIITHHLMRLSVSNRTLAVIASQMPFVTGPLAEFELTRLLLKENATVTANTFLVGCVYAKPLVAGALCFALYNLHTGGPGMQSYTNILMNVSKVFLRSGALIALFTHAVKLESLPLLRAAAGDSPWLSRGVPVLFLLSAGFTCYFWYWHAERYRDTVSKRYNTHSDVEWVVLLVSLVALKIVAAHLVYNLWKQMRDAAWMADQPIFASRSFVQFAILPLAVTTVDHLADVSLAYRGDMYWPWASLCQSTLQTFFFIRPLFTLVGHDLNPQSGRIGIALCFLSIALWLSLPAHSRKSSLQDN</sequence>
<protein>
    <submittedName>
        <fullName evidence="3">Uncharacterized protein</fullName>
    </submittedName>
</protein>
<reference evidence="3 4" key="1">
    <citation type="journal article" date="2012" name="PLoS Pathog.">
        <title>Diverse lifestyles and strategies of plant pathogenesis encoded in the genomes of eighteen Dothideomycetes fungi.</title>
        <authorList>
            <person name="Ohm R.A."/>
            <person name="Feau N."/>
            <person name="Henrissat B."/>
            <person name="Schoch C.L."/>
            <person name="Horwitz B.A."/>
            <person name="Barry K.W."/>
            <person name="Condon B.J."/>
            <person name="Copeland A.C."/>
            <person name="Dhillon B."/>
            <person name="Glaser F."/>
            <person name="Hesse C.N."/>
            <person name="Kosti I."/>
            <person name="LaButti K."/>
            <person name="Lindquist E.A."/>
            <person name="Lucas S."/>
            <person name="Salamov A.A."/>
            <person name="Bradshaw R.E."/>
            <person name="Ciuffetti L."/>
            <person name="Hamelin R.C."/>
            <person name="Kema G.H.J."/>
            <person name="Lawrence C."/>
            <person name="Scott J.A."/>
            <person name="Spatafora J.W."/>
            <person name="Turgeon B.G."/>
            <person name="de Wit P.J.G.M."/>
            <person name="Zhong S."/>
            <person name="Goodwin S.B."/>
            <person name="Grigoriev I.V."/>
        </authorList>
    </citation>
    <scope>NUCLEOTIDE SEQUENCE [LARGE SCALE GENOMIC DNA]</scope>
    <source>
        <strain evidence="4">ND90Pr / ATCC 201652</strain>
    </source>
</reference>
<evidence type="ECO:0000313" key="3">
    <source>
        <dbReference type="EMBL" id="EMD62768.1"/>
    </source>
</evidence>
<feature type="region of interest" description="Disordered" evidence="1">
    <location>
        <begin position="1"/>
        <end position="22"/>
    </location>
</feature>
<gene>
    <name evidence="3" type="ORF">COCSADRAFT_27269</name>
</gene>